<proteinExistence type="predicted"/>
<keyword evidence="2" id="KW-1185">Reference proteome</keyword>
<comment type="caution">
    <text evidence="1">The sequence shown here is derived from an EMBL/GenBank/DDBJ whole genome shotgun (WGS) entry which is preliminary data.</text>
</comment>
<dbReference type="EMBL" id="JABBJJ010000195">
    <property type="protein sequence ID" value="NMO19624.1"/>
    <property type="molecule type" value="Genomic_DNA"/>
</dbReference>
<reference evidence="1 2" key="1">
    <citation type="submission" date="2020-04" db="EMBL/GenBank/DDBJ databases">
        <title>Draft genome of Pyxidicoccus fallax type strain.</title>
        <authorList>
            <person name="Whitworth D.E."/>
        </authorList>
    </citation>
    <scope>NUCLEOTIDE SEQUENCE [LARGE SCALE GENOMIC DNA]</scope>
    <source>
        <strain evidence="1 2">DSM 14698</strain>
    </source>
</reference>
<organism evidence="1 2">
    <name type="scientific">Pyxidicoccus fallax</name>
    <dbReference type="NCBI Taxonomy" id="394095"/>
    <lineage>
        <taxon>Bacteria</taxon>
        <taxon>Pseudomonadati</taxon>
        <taxon>Myxococcota</taxon>
        <taxon>Myxococcia</taxon>
        <taxon>Myxococcales</taxon>
        <taxon>Cystobacterineae</taxon>
        <taxon>Myxococcaceae</taxon>
        <taxon>Pyxidicoccus</taxon>
    </lineage>
</organism>
<gene>
    <name evidence="1" type="ORF">HG543_32820</name>
</gene>
<evidence type="ECO:0000313" key="2">
    <source>
        <dbReference type="Proteomes" id="UP000518300"/>
    </source>
</evidence>
<accession>A0A848LQ61</accession>
<sequence>GTLGGWQLAVNAHVSPERRRLAAKLIAHLTSPEANLVLAQHYARNPPRPAVYEDPRLREADPFIADLKRMVERARPRPVSPYYNLISDVLQSEFSAAVAGLRTPEESLKRAQRQVDHLTGVRE</sequence>
<evidence type="ECO:0000313" key="1">
    <source>
        <dbReference type="EMBL" id="NMO19624.1"/>
    </source>
</evidence>
<name>A0A848LQ61_9BACT</name>
<dbReference type="Proteomes" id="UP000518300">
    <property type="component" value="Unassembled WGS sequence"/>
</dbReference>
<dbReference type="Gene3D" id="3.40.190.10">
    <property type="entry name" value="Periplasmic binding protein-like II"/>
    <property type="match status" value="2"/>
</dbReference>
<feature type="non-terminal residue" evidence="1">
    <location>
        <position position="1"/>
    </location>
</feature>
<dbReference type="AlphaFoldDB" id="A0A848LQ61"/>
<protein>
    <submittedName>
        <fullName evidence="1">ABC transporter substrate-binding protein</fullName>
    </submittedName>
</protein>
<dbReference type="SUPFAM" id="SSF53850">
    <property type="entry name" value="Periplasmic binding protein-like II"/>
    <property type="match status" value="1"/>
</dbReference>